<dbReference type="EMBL" id="VFOZ01000001">
    <property type="protein sequence ID" value="TQL97064.1"/>
    <property type="molecule type" value="Genomic_DNA"/>
</dbReference>
<dbReference type="InterPro" id="IPR023374">
    <property type="entry name" value="AttH-like_dom_sf"/>
</dbReference>
<dbReference type="Proteomes" id="UP000316096">
    <property type="component" value="Unassembled WGS sequence"/>
</dbReference>
<evidence type="ECO:0000313" key="3">
    <source>
        <dbReference type="Proteomes" id="UP000316096"/>
    </source>
</evidence>
<name>A0A543CIY3_9ACTN</name>
<dbReference type="PANTHER" id="PTHR40617:SF1">
    <property type="entry name" value="ATTH DOMAIN-CONTAINING PROTEIN-RELATED"/>
    <property type="match status" value="1"/>
</dbReference>
<keyword evidence="3" id="KW-1185">Reference proteome</keyword>
<dbReference type="InterPro" id="IPR053112">
    <property type="entry name" value="Fungal_Dehydratase/Hydratase"/>
</dbReference>
<comment type="caution">
    <text evidence="2">The sequence shown here is derived from an EMBL/GenBank/DDBJ whole genome shotgun (WGS) entry which is preliminary data.</text>
</comment>
<dbReference type="SUPFAM" id="SSF159245">
    <property type="entry name" value="AttH-like"/>
    <property type="match status" value="1"/>
</dbReference>
<dbReference type="AlphaFoldDB" id="A0A543CIY3"/>
<accession>A0A543CIY3</accession>
<keyword evidence="2" id="KW-0378">Hydrolase</keyword>
<reference evidence="2 3" key="1">
    <citation type="submission" date="2019-06" db="EMBL/GenBank/DDBJ databases">
        <title>Sequencing the genomes of 1000 actinobacteria strains.</title>
        <authorList>
            <person name="Klenk H.-P."/>
        </authorList>
    </citation>
    <scope>NUCLEOTIDE SEQUENCE [LARGE SCALE GENOMIC DNA]</scope>
    <source>
        <strain evidence="2 3">DSM 102200</strain>
    </source>
</reference>
<dbReference type="GO" id="GO:0016787">
    <property type="term" value="F:hydrolase activity"/>
    <property type="evidence" value="ECO:0007669"/>
    <property type="project" value="UniProtKB-KW"/>
</dbReference>
<dbReference type="Gene3D" id="2.40.370.10">
    <property type="entry name" value="AttH-like domain"/>
    <property type="match status" value="2"/>
</dbReference>
<evidence type="ECO:0000313" key="2">
    <source>
        <dbReference type="EMBL" id="TQL97064.1"/>
    </source>
</evidence>
<organism evidence="2 3">
    <name type="scientific">Actinoallomurus bryophytorum</name>
    <dbReference type="NCBI Taxonomy" id="1490222"/>
    <lineage>
        <taxon>Bacteria</taxon>
        <taxon>Bacillati</taxon>
        <taxon>Actinomycetota</taxon>
        <taxon>Actinomycetes</taxon>
        <taxon>Streptosporangiales</taxon>
        <taxon>Thermomonosporaceae</taxon>
        <taxon>Actinoallomurus</taxon>
    </lineage>
</organism>
<protein>
    <submittedName>
        <fullName evidence="2">Putative secreted hydrolase</fullName>
    </submittedName>
</protein>
<proteinExistence type="predicted"/>
<sequence length="327" mass="35789">MSVTDKPLTENLTIAQPGARPEVDVAADLLPLEYDSNSWLAIGHFEADGHTLDYAFHLLASTIPGVGTLYASVVSVTDETTGHFYAHDAIHPPTAVTAAEGGLDITMPDGHLRGDWDKMQIHREAPGVVIDIETTAVGFPIYSKGTGRFSLLGIDVHHYSVPYLRTTGTLTVEGTRYDITGRGYTWFDRGWQNFNPAATVKLSWMGIYLDNGEVISLYDTDVPGQEESWATVLHPDGSQAVIAMEPLDVSGFWHSERSGQRYPEHWVARFPEHDAILDITPVPLEQEVVASVPMLHRYEAASTVTGTWGGREVKGHACAHLIGDWAG</sequence>
<dbReference type="Pfam" id="PF17186">
    <property type="entry name" value="Lipocalin_9"/>
    <property type="match status" value="1"/>
</dbReference>
<evidence type="ECO:0000259" key="1">
    <source>
        <dbReference type="Pfam" id="PF07143"/>
    </source>
</evidence>
<dbReference type="OrthoDB" id="9770826at2"/>
<dbReference type="PANTHER" id="PTHR40617">
    <property type="entry name" value="TERPENE CYCLASE ASQC"/>
    <property type="match status" value="1"/>
</dbReference>
<dbReference type="InterPro" id="IPR010791">
    <property type="entry name" value="AttH_dom"/>
</dbReference>
<gene>
    <name evidence="2" type="ORF">FB559_2638</name>
</gene>
<dbReference type="RefSeq" id="WP_141955839.1">
    <property type="nucleotide sequence ID" value="NZ_VFOZ01000001.1"/>
</dbReference>
<dbReference type="Pfam" id="PF07143">
    <property type="entry name" value="CrtC"/>
    <property type="match status" value="1"/>
</dbReference>
<feature type="domain" description="AttH" evidence="1">
    <location>
        <begin position="65"/>
        <end position="192"/>
    </location>
</feature>